<dbReference type="PANTHER" id="PTHR43540">
    <property type="entry name" value="PEROXYUREIDOACRYLATE/UREIDOACRYLATE AMIDOHYDROLASE-RELATED"/>
    <property type="match status" value="1"/>
</dbReference>
<comment type="caution">
    <text evidence="3">The sequence shown here is derived from an EMBL/GenBank/DDBJ whole genome shotgun (WGS) entry which is preliminary data.</text>
</comment>
<dbReference type="EMBL" id="JAVKPH010000013">
    <property type="protein sequence ID" value="MDR5653351.1"/>
    <property type="molecule type" value="Genomic_DNA"/>
</dbReference>
<keyword evidence="1 3" id="KW-0378">Hydrolase</keyword>
<dbReference type="Gene3D" id="3.40.50.850">
    <property type="entry name" value="Isochorismatase-like"/>
    <property type="match status" value="1"/>
</dbReference>
<dbReference type="Pfam" id="PF00857">
    <property type="entry name" value="Isochorismatase"/>
    <property type="match status" value="1"/>
</dbReference>
<dbReference type="InterPro" id="IPR036380">
    <property type="entry name" value="Isochorismatase-like_sf"/>
</dbReference>
<dbReference type="GO" id="GO:0016787">
    <property type="term" value="F:hydrolase activity"/>
    <property type="evidence" value="ECO:0007669"/>
    <property type="project" value="UniProtKB-KW"/>
</dbReference>
<dbReference type="InterPro" id="IPR050272">
    <property type="entry name" value="Isochorismatase-like_hydrls"/>
</dbReference>
<evidence type="ECO:0000313" key="3">
    <source>
        <dbReference type="EMBL" id="MDR5653351.1"/>
    </source>
</evidence>
<sequence>MHDTAIRQEIIDRVLARRGRLHLFDRLDPARTAVVVIDMQNTFCEPGAPAEVPLSRAIVAPINRLNAGVRARGGRVIWVTHANMGAGTGSDWRGFFDNFVADDVRARTIASLSPGGEGQKIWPELDVHPDDVQIFKNRYSALIAGSSNLERLCRSLGIDTLLITGTKTNVCCESTARDAMMLDFNVVMVSDGTAALSDDEHRASLETIIQQFGDVLSVDEILARM</sequence>
<dbReference type="InterPro" id="IPR000868">
    <property type="entry name" value="Isochorismatase-like_dom"/>
</dbReference>
<dbReference type="RefSeq" id="WP_310457591.1">
    <property type="nucleotide sequence ID" value="NZ_JAVKPH010000013.1"/>
</dbReference>
<dbReference type="EC" id="3.-.-.-" evidence="3"/>
<feature type="domain" description="Isochorismatase-like" evidence="2">
    <location>
        <begin position="32"/>
        <end position="219"/>
    </location>
</feature>
<organism evidence="3 4">
    <name type="scientific">Ruixingdingia sedimenti</name>
    <dbReference type="NCBI Taxonomy" id="3073604"/>
    <lineage>
        <taxon>Bacteria</taxon>
        <taxon>Pseudomonadati</taxon>
        <taxon>Pseudomonadota</taxon>
        <taxon>Alphaproteobacteria</taxon>
        <taxon>Rhodobacterales</taxon>
        <taxon>Paracoccaceae</taxon>
        <taxon>Ruixingdingia</taxon>
    </lineage>
</organism>
<reference evidence="3 4" key="1">
    <citation type="submission" date="2023-09" db="EMBL/GenBank/DDBJ databases">
        <title>Xinfangfangia sedmenti sp. nov., isolated the sedment.</title>
        <authorList>
            <person name="Xu L."/>
        </authorList>
    </citation>
    <scope>NUCLEOTIDE SEQUENCE [LARGE SCALE GENOMIC DNA]</scope>
    <source>
        <strain evidence="3 4">LG-4</strain>
    </source>
</reference>
<dbReference type="CDD" id="cd00431">
    <property type="entry name" value="cysteine_hydrolases"/>
    <property type="match status" value="1"/>
</dbReference>
<evidence type="ECO:0000313" key="4">
    <source>
        <dbReference type="Proteomes" id="UP001247754"/>
    </source>
</evidence>
<accession>A0ABU1F905</accession>
<name>A0ABU1F905_9RHOB</name>
<dbReference type="SUPFAM" id="SSF52499">
    <property type="entry name" value="Isochorismatase-like hydrolases"/>
    <property type="match status" value="1"/>
</dbReference>
<dbReference type="PANTHER" id="PTHR43540:SF6">
    <property type="entry name" value="ISOCHORISMATASE-LIKE DOMAIN-CONTAINING PROTEIN"/>
    <property type="match status" value="1"/>
</dbReference>
<evidence type="ECO:0000259" key="2">
    <source>
        <dbReference type="Pfam" id="PF00857"/>
    </source>
</evidence>
<dbReference type="Proteomes" id="UP001247754">
    <property type="component" value="Unassembled WGS sequence"/>
</dbReference>
<proteinExistence type="predicted"/>
<evidence type="ECO:0000256" key="1">
    <source>
        <dbReference type="ARBA" id="ARBA00022801"/>
    </source>
</evidence>
<keyword evidence="4" id="KW-1185">Reference proteome</keyword>
<gene>
    <name evidence="3" type="ORF">RGD00_12095</name>
</gene>
<protein>
    <submittedName>
        <fullName evidence="3">Isochorismatase family cysteine hydrolase</fullName>
        <ecNumber evidence="3">3.-.-.-</ecNumber>
    </submittedName>
</protein>